<comment type="caution">
    <text evidence="1">The sequence shown here is derived from an EMBL/GenBank/DDBJ whole genome shotgun (WGS) entry which is preliminary data.</text>
</comment>
<dbReference type="EMBL" id="VSSQ01140146">
    <property type="protein sequence ID" value="MPN62313.1"/>
    <property type="molecule type" value="Genomic_DNA"/>
</dbReference>
<proteinExistence type="predicted"/>
<accession>A0A645JSG3</accession>
<evidence type="ECO:0000313" key="1">
    <source>
        <dbReference type="EMBL" id="MPN62313.1"/>
    </source>
</evidence>
<dbReference type="AlphaFoldDB" id="A0A645JSG3"/>
<organism evidence="1">
    <name type="scientific">bioreactor metagenome</name>
    <dbReference type="NCBI Taxonomy" id="1076179"/>
    <lineage>
        <taxon>unclassified sequences</taxon>
        <taxon>metagenomes</taxon>
        <taxon>ecological metagenomes</taxon>
    </lineage>
</organism>
<sequence length="58" mass="6286">MSLLPTVAADDEPSDFLSPEALTTSIVTGWLEYLFPSIVTVAAEIVNFPVVLACRIYV</sequence>
<name>A0A645JSG3_9ZZZZ</name>
<protein>
    <submittedName>
        <fullName evidence="1">Uncharacterized protein</fullName>
    </submittedName>
</protein>
<gene>
    <name evidence="1" type="ORF">SDC9_210060</name>
</gene>
<reference evidence="1" key="1">
    <citation type="submission" date="2019-08" db="EMBL/GenBank/DDBJ databases">
        <authorList>
            <person name="Kucharzyk K."/>
            <person name="Murdoch R.W."/>
            <person name="Higgins S."/>
            <person name="Loffler F."/>
        </authorList>
    </citation>
    <scope>NUCLEOTIDE SEQUENCE</scope>
</reference>